<protein>
    <recommendedName>
        <fullName evidence="2">CARDB domain-containing protein</fullName>
    </recommendedName>
</protein>
<dbReference type="AlphaFoldDB" id="A0A830E6H2"/>
<dbReference type="InterPro" id="IPR009482">
    <property type="entry name" value="DUF1102"/>
</dbReference>
<feature type="region of interest" description="Disordered" evidence="1">
    <location>
        <begin position="177"/>
        <end position="198"/>
    </location>
</feature>
<accession>A0A830E6H2</accession>
<evidence type="ECO:0000256" key="1">
    <source>
        <dbReference type="SAM" id="MobiDB-lite"/>
    </source>
</evidence>
<proteinExistence type="predicted"/>
<reference evidence="3" key="1">
    <citation type="journal article" date="2014" name="Int. J. Syst. Evol. Microbiol.">
        <title>Complete genome sequence of Corynebacterium casei LMG S-19264T (=DSM 44701T), isolated from a smear-ripened cheese.</title>
        <authorList>
            <consortium name="US DOE Joint Genome Institute (JGI-PGF)"/>
            <person name="Walter F."/>
            <person name="Albersmeier A."/>
            <person name="Kalinowski J."/>
            <person name="Ruckert C."/>
        </authorList>
    </citation>
    <scope>NUCLEOTIDE SEQUENCE</scope>
    <source>
        <strain evidence="3">JCM 14359</strain>
    </source>
</reference>
<keyword evidence="4" id="KW-1185">Reference proteome</keyword>
<dbReference type="RefSeq" id="WP_188785274.1">
    <property type="nucleotide sequence ID" value="NZ_BMOC01000001.1"/>
</dbReference>
<organism evidence="3 4">
    <name type="scientific">Halobellus salinus</name>
    <dbReference type="NCBI Taxonomy" id="931585"/>
    <lineage>
        <taxon>Archaea</taxon>
        <taxon>Methanobacteriati</taxon>
        <taxon>Methanobacteriota</taxon>
        <taxon>Stenosarchaea group</taxon>
        <taxon>Halobacteria</taxon>
        <taxon>Halobacteriales</taxon>
        <taxon>Haloferacaceae</taxon>
        <taxon>Halobellus</taxon>
    </lineage>
</organism>
<dbReference type="Proteomes" id="UP000653099">
    <property type="component" value="Unassembled WGS sequence"/>
</dbReference>
<reference evidence="3" key="2">
    <citation type="submission" date="2020-09" db="EMBL/GenBank/DDBJ databases">
        <authorList>
            <person name="Sun Q."/>
            <person name="Ohkuma M."/>
        </authorList>
    </citation>
    <scope>NUCLEOTIDE SEQUENCE</scope>
    <source>
        <strain evidence="3">JCM 14359</strain>
    </source>
</reference>
<feature type="compositionally biased region" description="Low complexity" evidence="1">
    <location>
        <begin position="179"/>
        <end position="196"/>
    </location>
</feature>
<name>A0A830E6H2_9EURY</name>
<feature type="region of interest" description="Disordered" evidence="1">
    <location>
        <begin position="453"/>
        <end position="484"/>
    </location>
</feature>
<dbReference type="EMBL" id="BMOC01000001">
    <property type="protein sequence ID" value="GGI94100.1"/>
    <property type="molecule type" value="Genomic_DNA"/>
</dbReference>
<dbReference type="Gene3D" id="2.60.40.10">
    <property type="entry name" value="Immunoglobulins"/>
    <property type="match status" value="1"/>
</dbReference>
<dbReference type="Pfam" id="PF07705">
    <property type="entry name" value="CARDB"/>
    <property type="match status" value="1"/>
</dbReference>
<dbReference type="OrthoDB" id="103676at2157"/>
<evidence type="ECO:0000313" key="4">
    <source>
        <dbReference type="Proteomes" id="UP000653099"/>
    </source>
</evidence>
<dbReference type="InterPro" id="IPR013783">
    <property type="entry name" value="Ig-like_fold"/>
</dbReference>
<comment type="caution">
    <text evidence="3">The sequence shown here is derived from an EMBL/GenBank/DDBJ whole genome shotgun (WGS) entry which is preliminary data.</text>
</comment>
<gene>
    <name evidence="3" type="ORF">GCM10008995_00360</name>
</gene>
<dbReference type="Pfam" id="PF06510">
    <property type="entry name" value="DUF1102"/>
    <property type="match status" value="1"/>
</dbReference>
<evidence type="ECO:0000259" key="2">
    <source>
        <dbReference type="Pfam" id="PF07705"/>
    </source>
</evidence>
<dbReference type="InterPro" id="IPR011635">
    <property type="entry name" value="CARDB"/>
</dbReference>
<feature type="domain" description="CARDB" evidence="2">
    <location>
        <begin position="363"/>
        <end position="441"/>
    </location>
</feature>
<evidence type="ECO:0000313" key="3">
    <source>
        <dbReference type="EMBL" id="GGI94100.1"/>
    </source>
</evidence>
<sequence>MLSRRRTVILAVALVAAGSLVFTTGAAVLDDPADTVAEDRLTVQPAEGPNGKYAYLNDAEEVVIDISPTNPKLSAEFEGVTPDTFASADGVFTITYTADEYARVWIEHGGENVTFVPDSDSVKGTVDSTLEGEPNNVTLGPNETVTVGLRIDARGEVAGTQLGANEFSIRAEVVDPEDVSVSSGGDGDGNSPSVSVMSPATNEREFVATDTRPGGDVTFDAGGMEMDGGNVTVDRIELAGVPGGDLELDVTGSPDAFDEAGALDAARRPRSLAYLSLQHSFDAEGADGTTLRFSADPAYLDRAGVAPEHVALYRRTDTGGWERLPTDPLDGPAARQRGLPDDRVHFRARTDDLSTFAVGERVPRLDVTDTATDASVVAPGESVTVRTTVTNGGGVAGERTVTLTANGETVAAERVTLDPGASTTVELTGQVATAGEVTLSVDDAEVETLLVEQPDAGTDPAAERPEGAATPEDTGSDSPVLEPSGVDIDGLAGLALLVGIVTAAVPLVRRISRQ</sequence>